<dbReference type="EMBL" id="BJYU01000082">
    <property type="protein sequence ID" value="GEO16936.1"/>
    <property type="molecule type" value="Genomic_DNA"/>
</dbReference>
<dbReference type="GO" id="GO:0015658">
    <property type="term" value="F:branched-chain amino acid transmembrane transporter activity"/>
    <property type="evidence" value="ECO:0007669"/>
    <property type="project" value="InterPro"/>
</dbReference>
<feature type="transmembrane region" description="Helical" evidence="6">
    <location>
        <begin position="53"/>
        <end position="72"/>
    </location>
</feature>
<keyword evidence="4 6" id="KW-1133">Transmembrane helix</keyword>
<feature type="transmembrane region" description="Helical" evidence="6">
    <location>
        <begin position="27"/>
        <end position="47"/>
    </location>
</feature>
<feature type="transmembrane region" description="Helical" evidence="6">
    <location>
        <begin position="265"/>
        <end position="293"/>
    </location>
</feature>
<evidence type="ECO:0000256" key="3">
    <source>
        <dbReference type="ARBA" id="ARBA00022692"/>
    </source>
</evidence>
<feature type="transmembrane region" description="Helical" evidence="6">
    <location>
        <begin position="230"/>
        <end position="253"/>
    </location>
</feature>
<feature type="transmembrane region" description="Helical" evidence="6">
    <location>
        <begin position="180"/>
        <end position="202"/>
    </location>
</feature>
<dbReference type="PANTHER" id="PTHR30482">
    <property type="entry name" value="HIGH-AFFINITY BRANCHED-CHAIN AMINO ACID TRANSPORT SYSTEM PERMEASE"/>
    <property type="match status" value="1"/>
</dbReference>
<dbReference type="GO" id="GO:0005886">
    <property type="term" value="C:plasma membrane"/>
    <property type="evidence" value="ECO:0007669"/>
    <property type="project" value="UniProtKB-SubCell"/>
</dbReference>
<evidence type="ECO:0000313" key="7">
    <source>
        <dbReference type="EMBL" id="GEO16936.1"/>
    </source>
</evidence>
<dbReference type="AlphaFoldDB" id="A0A512BYA2"/>
<comment type="caution">
    <text evidence="7">The sequence shown here is derived from an EMBL/GenBank/DDBJ whole genome shotgun (WGS) entry which is preliminary data.</text>
</comment>
<feature type="transmembrane region" description="Helical" evidence="6">
    <location>
        <begin position="133"/>
        <end position="151"/>
    </location>
</feature>
<name>A0A512BYA2_9HYPH</name>
<dbReference type="PANTHER" id="PTHR30482:SF10">
    <property type="entry name" value="HIGH-AFFINITY BRANCHED-CHAIN AMINO ACID TRANSPORT PROTEIN BRAE"/>
    <property type="match status" value="1"/>
</dbReference>
<feature type="transmembrane region" description="Helical" evidence="6">
    <location>
        <begin position="84"/>
        <end position="101"/>
    </location>
</feature>
<reference evidence="7 8" key="1">
    <citation type="submission" date="2019-07" db="EMBL/GenBank/DDBJ databases">
        <title>Whole genome shotgun sequence of Microvirga aerophila NBRC 106136.</title>
        <authorList>
            <person name="Hosoyama A."/>
            <person name="Uohara A."/>
            <person name="Ohji S."/>
            <person name="Ichikawa N."/>
        </authorList>
    </citation>
    <scope>NUCLEOTIDE SEQUENCE [LARGE SCALE GENOMIC DNA]</scope>
    <source>
        <strain evidence="7 8">NBRC 106136</strain>
    </source>
</reference>
<dbReference type="Proteomes" id="UP000321085">
    <property type="component" value="Unassembled WGS sequence"/>
</dbReference>
<keyword evidence="5 6" id="KW-0472">Membrane</keyword>
<sequence length="329" mass="35060">MIMNPITNRQVLDLPIRESGAKNRNRIISGGALVVALAVLTVVLPFVTSGYVIYIANLLLVFTVLSLGMHIVIGEAGQFSLSHAAFYGLGIYTAGLLNNAFGLPLILNIIAGGLVAGLCGLAIGFLSLRMRDIYLALSTFAFGEAMQWIFLNWTPVTGGPNGLNFQPAHLFGFTFLSDKAAYPVVLILALVFVAATFVIHFSTLGRSFRAVRESEIAAAAVGIDVKRVKIFAFALSAFYAGAAGGLFTTFSTFIHPESLGFHTTILVLTMVVVGGIGSVSGAIGGAIVFGLISELLRQVPSYQEVIYGGILILFMMYLPRGIFSLIGRR</sequence>
<feature type="transmembrane region" description="Helical" evidence="6">
    <location>
        <begin position="107"/>
        <end position="126"/>
    </location>
</feature>
<keyword evidence="8" id="KW-1185">Reference proteome</keyword>
<keyword evidence="3 6" id="KW-0812">Transmembrane</keyword>
<dbReference type="InterPro" id="IPR001851">
    <property type="entry name" value="ABC_transp_permease"/>
</dbReference>
<keyword evidence="2" id="KW-1003">Cell membrane</keyword>
<dbReference type="PRINTS" id="PR00173">
    <property type="entry name" value="EDTRNSPORT"/>
</dbReference>
<dbReference type="InterPro" id="IPR043428">
    <property type="entry name" value="LivM-like"/>
</dbReference>
<proteinExistence type="predicted"/>
<organism evidence="7 8">
    <name type="scientific">Microvirga aerophila</name>
    <dbReference type="NCBI Taxonomy" id="670291"/>
    <lineage>
        <taxon>Bacteria</taxon>
        <taxon>Pseudomonadati</taxon>
        <taxon>Pseudomonadota</taxon>
        <taxon>Alphaproteobacteria</taxon>
        <taxon>Hyphomicrobiales</taxon>
        <taxon>Methylobacteriaceae</taxon>
        <taxon>Microvirga</taxon>
    </lineage>
</organism>
<gene>
    <name evidence="7" type="ORF">MAE02_46320</name>
</gene>
<evidence type="ECO:0000256" key="1">
    <source>
        <dbReference type="ARBA" id="ARBA00004651"/>
    </source>
</evidence>
<feature type="transmembrane region" description="Helical" evidence="6">
    <location>
        <begin position="305"/>
        <end position="326"/>
    </location>
</feature>
<evidence type="ECO:0000256" key="4">
    <source>
        <dbReference type="ARBA" id="ARBA00022989"/>
    </source>
</evidence>
<protein>
    <submittedName>
        <fullName evidence="7">Branched-chain amino acid ABC transporter permease</fullName>
    </submittedName>
</protein>
<evidence type="ECO:0000313" key="8">
    <source>
        <dbReference type="Proteomes" id="UP000321085"/>
    </source>
</evidence>
<evidence type="ECO:0000256" key="5">
    <source>
        <dbReference type="ARBA" id="ARBA00023136"/>
    </source>
</evidence>
<evidence type="ECO:0000256" key="2">
    <source>
        <dbReference type="ARBA" id="ARBA00022475"/>
    </source>
</evidence>
<dbReference type="Pfam" id="PF02653">
    <property type="entry name" value="BPD_transp_2"/>
    <property type="match status" value="1"/>
</dbReference>
<evidence type="ECO:0000256" key="6">
    <source>
        <dbReference type="SAM" id="Phobius"/>
    </source>
</evidence>
<comment type="subcellular location">
    <subcellularLocation>
        <location evidence="1">Cell membrane</location>
        <topology evidence="1">Multi-pass membrane protein</topology>
    </subcellularLocation>
</comment>
<dbReference type="CDD" id="cd06581">
    <property type="entry name" value="TM_PBP1_LivM_like"/>
    <property type="match status" value="1"/>
</dbReference>
<accession>A0A512BYA2</accession>